<dbReference type="PANTHER" id="PTHR34219">
    <property type="entry name" value="IRON-REGULATED INNER MEMBRANE PROTEIN-RELATED"/>
    <property type="match status" value="1"/>
</dbReference>
<dbReference type="InterPro" id="IPR005625">
    <property type="entry name" value="PepSY-ass_TM"/>
</dbReference>
<keyword evidence="3" id="KW-1185">Reference proteome</keyword>
<sequence length="533" mass="56869">MRTDVVRVYKSVHTWTGIVTGLILFIAFYAGALTMFKEPLDRWIAPPAPVSTAGLEKGSELIDGALALRPEAATGFSLVLAEGNGRPLHVTWERMRNDPDPWSAILAPDGSVEVTQLDPAGIGLLVDIVHRTAGVPGDLDLGTAVTGIASALYVVALVSGVIILLPSLVKDFLVLRVGRNLKRMWLDAHNVVGIVSLPFHIVMALSAVVFGLHDQFYDTLNEVVYEGRMRTVIEGSSPMRTLKRDPRPAAMLPPAEILARVKAFEPGFAPASLQYQGYGTGGALVRVWGADPRYLVRREGFLLMSAATGAVVDTEYMPGHQGTWSSAVSAFFSLHFGSFGGGTVRWGYFFLGLAGAFLFYSGNLLWIESRRKTERRHGGLVAQSRSTALMAAGTVGVSLGCIAGLSLTIAAGKWLHGAVEDLNGWHHGVYYAVFLGACVWAFVRGAARAGVELLWATAAATAAIPATTLLAGLLPGLGLWVSDSLGVDLVALAGALVFAWMARANARRIRQGPADSVWSGRRLRLEEAAGTAD</sequence>
<feature type="transmembrane region" description="Helical" evidence="1">
    <location>
        <begin position="346"/>
        <end position="367"/>
    </location>
</feature>
<accession>A0A433J5F9</accession>
<dbReference type="Pfam" id="PF03929">
    <property type="entry name" value="PepSY_TM"/>
    <property type="match status" value="1"/>
</dbReference>
<feature type="transmembrane region" description="Helical" evidence="1">
    <location>
        <begin position="190"/>
        <end position="212"/>
    </location>
</feature>
<comment type="caution">
    <text evidence="2">The sequence shown here is derived from an EMBL/GenBank/DDBJ whole genome shotgun (WGS) entry which is preliminary data.</text>
</comment>
<feature type="transmembrane region" description="Helical" evidence="1">
    <location>
        <begin position="388"/>
        <end position="409"/>
    </location>
</feature>
<keyword evidence="1" id="KW-0472">Membrane</keyword>
<name>A0A433J5F9_9PROT</name>
<dbReference type="AlphaFoldDB" id="A0A433J5F9"/>
<feature type="transmembrane region" description="Helical" evidence="1">
    <location>
        <begin position="453"/>
        <end position="474"/>
    </location>
</feature>
<proteinExistence type="predicted"/>
<protein>
    <submittedName>
        <fullName evidence="2">PepSY domain-containing protein</fullName>
    </submittedName>
</protein>
<dbReference type="RefSeq" id="WP_127000843.1">
    <property type="nucleotide sequence ID" value="NZ_CP173194.1"/>
</dbReference>
<dbReference type="OrthoDB" id="9776609at2"/>
<dbReference type="EMBL" id="RZIJ01000016">
    <property type="protein sequence ID" value="RUQ67811.1"/>
    <property type="molecule type" value="Genomic_DNA"/>
</dbReference>
<reference evidence="2 3" key="1">
    <citation type="submission" date="2018-12" db="EMBL/GenBank/DDBJ databases">
        <authorList>
            <person name="Yang Y."/>
        </authorList>
    </citation>
    <scope>NUCLEOTIDE SEQUENCE [LARGE SCALE GENOMIC DNA]</scope>
    <source>
        <strain evidence="2 3">GSF71</strain>
    </source>
</reference>
<evidence type="ECO:0000313" key="2">
    <source>
        <dbReference type="EMBL" id="RUQ67811.1"/>
    </source>
</evidence>
<keyword evidence="1" id="KW-0812">Transmembrane</keyword>
<dbReference type="Proteomes" id="UP000280346">
    <property type="component" value="Unassembled WGS sequence"/>
</dbReference>
<feature type="transmembrane region" description="Helical" evidence="1">
    <location>
        <begin position="12"/>
        <end position="32"/>
    </location>
</feature>
<feature type="transmembrane region" description="Helical" evidence="1">
    <location>
        <begin position="480"/>
        <end position="502"/>
    </location>
</feature>
<feature type="transmembrane region" description="Helical" evidence="1">
    <location>
        <begin position="148"/>
        <end position="169"/>
    </location>
</feature>
<gene>
    <name evidence="2" type="ORF">EJ913_19250</name>
</gene>
<organism evidence="2 3">
    <name type="scientific">Azospirillum doebereinerae</name>
    <dbReference type="NCBI Taxonomy" id="92933"/>
    <lineage>
        <taxon>Bacteria</taxon>
        <taxon>Pseudomonadati</taxon>
        <taxon>Pseudomonadota</taxon>
        <taxon>Alphaproteobacteria</taxon>
        <taxon>Rhodospirillales</taxon>
        <taxon>Azospirillaceae</taxon>
        <taxon>Azospirillum</taxon>
    </lineage>
</organism>
<dbReference type="PANTHER" id="PTHR34219:SF9">
    <property type="entry name" value="IRON-REGULATED INNER MEMBRANE PROTEIN"/>
    <property type="match status" value="1"/>
</dbReference>
<keyword evidence="1" id="KW-1133">Transmembrane helix</keyword>
<feature type="transmembrane region" description="Helical" evidence="1">
    <location>
        <begin position="429"/>
        <end position="446"/>
    </location>
</feature>
<evidence type="ECO:0000313" key="3">
    <source>
        <dbReference type="Proteomes" id="UP000280346"/>
    </source>
</evidence>
<evidence type="ECO:0000256" key="1">
    <source>
        <dbReference type="SAM" id="Phobius"/>
    </source>
</evidence>